<dbReference type="SMART" id="SM00748">
    <property type="entry name" value="HEPN"/>
    <property type="match status" value="1"/>
</dbReference>
<dbReference type="InterPro" id="IPR007842">
    <property type="entry name" value="HEPN_dom"/>
</dbReference>
<dbReference type="InterPro" id="IPR041633">
    <property type="entry name" value="Polbeta"/>
</dbReference>
<dbReference type="SUPFAM" id="SSF81593">
    <property type="entry name" value="Nucleotidyltransferase substrate binding subunit/domain"/>
    <property type="match status" value="1"/>
</dbReference>
<dbReference type="SUPFAM" id="SSF81301">
    <property type="entry name" value="Nucleotidyltransferase"/>
    <property type="match status" value="1"/>
</dbReference>
<dbReference type="CDD" id="cd05403">
    <property type="entry name" value="NT_KNTase_like"/>
    <property type="match status" value="1"/>
</dbReference>
<gene>
    <name evidence="2" type="ORF">DDT42_01728</name>
</gene>
<organism evidence="2 3">
    <name type="scientific">Psychracetigena formicireducens</name>
    <dbReference type="NCBI Taxonomy" id="2986056"/>
    <lineage>
        <taxon>Bacteria</taxon>
        <taxon>Bacillati</taxon>
        <taxon>Candidatus Lithacetigenota</taxon>
        <taxon>Candidatus Psychracetigena</taxon>
    </lineage>
</organism>
<name>A0A9E2BJ47_PSYF1</name>
<dbReference type="Pfam" id="PF05168">
    <property type="entry name" value="HEPN"/>
    <property type="match status" value="1"/>
</dbReference>
<evidence type="ECO:0000313" key="2">
    <source>
        <dbReference type="EMBL" id="MBT9145851.1"/>
    </source>
</evidence>
<dbReference type="Gene3D" id="3.30.460.10">
    <property type="entry name" value="Beta Polymerase, domain 2"/>
    <property type="match status" value="1"/>
</dbReference>
<evidence type="ECO:0000259" key="1">
    <source>
        <dbReference type="PROSITE" id="PS50910"/>
    </source>
</evidence>
<dbReference type="Pfam" id="PF18765">
    <property type="entry name" value="Polbeta"/>
    <property type="match status" value="1"/>
</dbReference>
<reference evidence="2 3" key="1">
    <citation type="journal article" date="2021" name="bioRxiv">
        <title>Unique metabolic strategies in Hadean analogues reveal hints for primordial physiology.</title>
        <authorList>
            <person name="Nobu M.K."/>
            <person name="Nakai R."/>
            <person name="Tamazawa S."/>
            <person name="Mori H."/>
            <person name="Toyoda A."/>
            <person name="Ijiri A."/>
            <person name="Suzuki S."/>
            <person name="Kurokawa K."/>
            <person name="Kamagata Y."/>
            <person name="Tamaki H."/>
        </authorList>
    </citation>
    <scope>NUCLEOTIDE SEQUENCE [LARGE SCALE GENOMIC DNA]</scope>
    <source>
        <strain evidence="2">BS525</strain>
    </source>
</reference>
<sequence>MIKTLDEVKKRLIEQYDPDSMILYGSYGTEKERHDSDIDLLIIKDSTKSCIERQCEVERILSDRLLPLDIRVYTPQEIRFLFSAGSPFIEEVIERGRLLYMRKATQVWLQDAEEELDTAVILLEHGKNRGACYHAQQSSEKCLKTLIIEKGKRPGRIHDIVELFNTAASIGYAVSLSMDDAIFLNSIYRGRYPTEEGLLPHGEPSHDDAQRAINASMGLLKGVKALLGQ</sequence>
<dbReference type="Proteomes" id="UP000811545">
    <property type="component" value="Unassembled WGS sequence"/>
</dbReference>
<proteinExistence type="predicted"/>
<comment type="caution">
    <text evidence="2">The sequence shown here is derived from an EMBL/GenBank/DDBJ whole genome shotgun (WGS) entry which is preliminary data.</text>
</comment>
<dbReference type="EMBL" id="QLTW01000196">
    <property type="protein sequence ID" value="MBT9145851.1"/>
    <property type="molecule type" value="Genomic_DNA"/>
</dbReference>
<accession>A0A9E2BJ47</accession>
<feature type="domain" description="HEPN" evidence="1">
    <location>
        <begin position="109"/>
        <end position="219"/>
    </location>
</feature>
<dbReference type="Gene3D" id="1.20.120.330">
    <property type="entry name" value="Nucleotidyltransferases domain 2"/>
    <property type="match status" value="1"/>
</dbReference>
<dbReference type="AlphaFoldDB" id="A0A9E2BJ47"/>
<dbReference type="InterPro" id="IPR043519">
    <property type="entry name" value="NT_sf"/>
</dbReference>
<dbReference type="PROSITE" id="PS50910">
    <property type="entry name" value="HEPN"/>
    <property type="match status" value="1"/>
</dbReference>
<protein>
    <recommendedName>
        <fullName evidence="1">HEPN domain-containing protein</fullName>
    </recommendedName>
</protein>
<evidence type="ECO:0000313" key="3">
    <source>
        <dbReference type="Proteomes" id="UP000811545"/>
    </source>
</evidence>